<reference evidence="3 4" key="1">
    <citation type="journal article" date="2020" name="IScience">
        <title>Genome Sequencing of the Endangered Kingdonia uniflora (Circaeasteraceae, Ranunculales) Reveals Potential Mechanisms of Evolutionary Specialization.</title>
        <authorList>
            <person name="Sun Y."/>
            <person name="Deng T."/>
            <person name="Zhang A."/>
            <person name="Moore M.J."/>
            <person name="Landis J.B."/>
            <person name="Lin N."/>
            <person name="Zhang H."/>
            <person name="Zhang X."/>
            <person name="Huang J."/>
            <person name="Zhang X."/>
            <person name="Sun H."/>
            <person name="Wang H."/>
        </authorList>
    </citation>
    <scope>NUCLEOTIDE SEQUENCE [LARGE SCALE GENOMIC DNA]</scope>
    <source>
        <strain evidence="3">TB1705</strain>
        <tissue evidence="3">Leaf</tissue>
    </source>
</reference>
<dbReference type="PANTHER" id="PTHR23075:SF0">
    <property type="entry name" value="ATPASE FAMILY AAA DOMAIN-CONTAINING PROTEIN 3"/>
    <property type="match status" value="1"/>
</dbReference>
<comment type="caution">
    <text evidence="3">The sequence shown here is derived from an EMBL/GenBank/DDBJ whole genome shotgun (WGS) entry which is preliminary data.</text>
</comment>
<protein>
    <recommendedName>
        <fullName evidence="2">ATPase AAA-type core domain-containing protein</fullName>
    </recommendedName>
</protein>
<dbReference type="Proteomes" id="UP000541444">
    <property type="component" value="Unassembled WGS sequence"/>
</dbReference>
<evidence type="ECO:0000259" key="2">
    <source>
        <dbReference type="Pfam" id="PF00004"/>
    </source>
</evidence>
<dbReference type="GO" id="GO:0007005">
    <property type="term" value="P:mitochondrion organization"/>
    <property type="evidence" value="ECO:0007669"/>
    <property type="project" value="TreeGrafter"/>
</dbReference>
<dbReference type="PANTHER" id="PTHR23075">
    <property type="entry name" value="PUTATIVE ATP-ASE"/>
    <property type="match status" value="1"/>
</dbReference>
<dbReference type="InterPro" id="IPR003959">
    <property type="entry name" value="ATPase_AAA_core"/>
</dbReference>
<dbReference type="GO" id="GO:0005739">
    <property type="term" value="C:mitochondrion"/>
    <property type="evidence" value="ECO:0007669"/>
    <property type="project" value="TreeGrafter"/>
</dbReference>
<name>A0A7J7KVU5_9MAGN</name>
<dbReference type="GO" id="GO:0005524">
    <property type="term" value="F:ATP binding"/>
    <property type="evidence" value="ECO:0007669"/>
    <property type="project" value="InterPro"/>
</dbReference>
<dbReference type="Gene3D" id="3.40.50.300">
    <property type="entry name" value="P-loop containing nucleotide triphosphate hydrolases"/>
    <property type="match status" value="1"/>
</dbReference>
<evidence type="ECO:0000313" key="4">
    <source>
        <dbReference type="Proteomes" id="UP000541444"/>
    </source>
</evidence>
<dbReference type="OrthoDB" id="199596at2759"/>
<evidence type="ECO:0000256" key="1">
    <source>
        <dbReference type="ARBA" id="ARBA00023054"/>
    </source>
</evidence>
<sequence>MISRGISTLSHKNDGPGAKIGNGFGDVILQPSLNKRIEQLAGATANIKSHQDRFETCYFTGLLELGKLWLIQNWHISDLHIRTYELFDHFFVWHLEFEICITCSQGLDYALMTGGDVAPLGSQAVTKIHQLFQWSKKSRKGLLLFIEEADAFLCERNKTNMSEAQRSALNALLFRKGDQSKDIVLALATNRPGDLDSAVSDRIHEVFEFPLPGEEERFKLLKLYLDRYILKAGERKSS</sequence>
<proteinExistence type="predicted"/>
<dbReference type="GO" id="GO:0016887">
    <property type="term" value="F:ATP hydrolysis activity"/>
    <property type="evidence" value="ECO:0007669"/>
    <property type="project" value="InterPro"/>
</dbReference>
<dbReference type="GO" id="GO:0008270">
    <property type="term" value="F:zinc ion binding"/>
    <property type="evidence" value="ECO:0007669"/>
    <property type="project" value="TreeGrafter"/>
</dbReference>
<dbReference type="EMBL" id="JACGCM010002845">
    <property type="protein sequence ID" value="KAF6134432.1"/>
    <property type="molecule type" value="Genomic_DNA"/>
</dbReference>
<organism evidence="3 4">
    <name type="scientific">Kingdonia uniflora</name>
    <dbReference type="NCBI Taxonomy" id="39325"/>
    <lineage>
        <taxon>Eukaryota</taxon>
        <taxon>Viridiplantae</taxon>
        <taxon>Streptophyta</taxon>
        <taxon>Embryophyta</taxon>
        <taxon>Tracheophyta</taxon>
        <taxon>Spermatophyta</taxon>
        <taxon>Magnoliopsida</taxon>
        <taxon>Ranunculales</taxon>
        <taxon>Circaeasteraceae</taxon>
        <taxon>Kingdonia</taxon>
    </lineage>
</organism>
<dbReference type="AlphaFoldDB" id="A0A7J7KVU5"/>
<keyword evidence="4" id="KW-1185">Reference proteome</keyword>
<feature type="domain" description="ATPase AAA-type core" evidence="2">
    <location>
        <begin position="114"/>
        <end position="211"/>
    </location>
</feature>
<accession>A0A7J7KVU5</accession>
<keyword evidence="1" id="KW-0175">Coiled coil</keyword>
<evidence type="ECO:0000313" key="3">
    <source>
        <dbReference type="EMBL" id="KAF6134432.1"/>
    </source>
</evidence>
<dbReference type="SUPFAM" id="SSF52540">
    <property type="entry name" value="P-loop containing nucleoside triphosphate hydrolases"/>
    <property type="match status" value="1"/>
</dbReference>
<dbReference type="Pfam" id="PF00004">
    <property type="entry name" value="AAA"/>
    <property type="match status" value="1"/>
</dbReference>
<dbReference type="InterPro" id="IPR027417">
    <property type="entry name" value="P-loop_NTPase"/>
</dbReference>
<gene>
    <name evidence="3" type="ORF">GIB67_036887</name>
</gene>